<accession>E4X4B5</accession>
<evidence type="ECO:0000313" key="1">
    <source>
        <dbReference type="EMBL" id="CBY23904.1"/>
    </source>
</evidence>
<dbReference type="Gene3D" id="1.25.10.20">
    <property type="entry name" value="Vitellinogen, superhelical"/>
    <property type="match status" value="1"/>
</dbReference>
<dbReference type="AlphaFoldDB" id="E4X4B5"/>
<name>E4X4B5_OIKDI</name>
<evidence type="ECO:0008006" key="3">
    <source>
        <dbReference type="Google" id="ProtNLM"/>
    </source>
</evidence>
<dbReference type="InterPro" id="IPR011030">
    <property type="entry name" value="Lipovitellin_superhlx_dom"/>
</dbReference>
<organism evidence="1">
    <name type="scientific">Oikopleura dioica</name>
    <name type="common">Tunicate</name>
    <dbReference type="NCBI Taxonomy" id="34765"/>
    <lineage>
        <taxon>Eukaryota</taxon>
        <taxon>Metazoa</taxon>
        <taxon>Chordata</taxon>
        <taxon>Tunicata</taxon>
        <taxon>Appendicularia</taxon>
        <taxon>Copelata</taxon>
        <taxon>Oikopleuridae</taxon>
        <taxon>Oikopleura</taxon>
    </lineage>
</organism>
<proteinExistence type="predicted"/>
<reference evidence="1" key="1">
    <citation type="journal article" date="2010" name="Science">
        <title>Plasticity of animal genome architecture unmasked by rapid evolution of a pelagic tunicate.</title>
        <authorList>
            <person name="Denoeud F."/>
            <person name="Henriet S."/>
            <person name="Mungpakdee S."/>
            <person name="Aury J.M."/>
            <person name="Da Silva C."/>
            <person name="Brinkmann H."/>
            <person name="Mikhaleva J."/>
            <person name="Olsen L.C."/>
            <person name="Jubin C."/>
            <person name="Canestro C."/>
            <person name="Bouquet J.M."/>
            <person name="Danks G."/>
            <person name="Poulain J."/>
            <person name="Campsteijn C."/>
            <person name="Adamski M."/>
            <person name="Cross I."/>
            <person name="Yadetie F."/>
            <person name="Muffato M."/>
            <person name="Louis A."/>
            <person name="Butcher S."/>
            <person name="Tsagkogeorga G."/>
            <person name="Konrad A."/>
            <person name="Singh S."/>
            <person name="Jensen M.F."/>
            <person name="Cong E.H."/>
            <person name="Eikeseth-Otteraa H."/>
            <person name="Noel B."/>
            <person name="Anthouard V."/>
            <person name="Porcel B.M."/>
            <person name="Kachouri-Lafond R."/>
            <person name="Nishino A."/>
            <person name="Ugolini M."/>
            <person name="Chourrout P."/>
            <person name="Nishida H."/>
            <person name="Aasland R."/>
            <person name="Huzurbazar S."/>
            <person name="Westhof E."/>
            <person name="Delsuc F."/>
            <person name="Lehrach H."/>
            <person name="Reinhardt R."/>
            <person name="Weissenbach J."/>
            <person name="Roy S.W."/>
            <person name="Artiguenave F."/>
            <person name="Postlethwait J.H."/>
            <person name="Manak J.R."/>
            <person name="Thompson E.M."/>
            <person name="Jaillon O."/>
            <person name="Du Pasquier L."/>
            <person name="Boudinot P."/>
            <person name="Liberles D.A."/>
            <person name="Volff J.N."/>
            <person name="Philippe H."/>
            <person name="Lenhard B."/>
            <person name="Roest Crollius H."/>
            <person name="Wincker P."/>
            <person name="Chourrout D."/>
        </authorList>
    </citation>
    <scope>NUCLEOTIDE SEQUENCE [LARGE SCALE GENOMIC DNA]</scope>
</reference>
<sequence length="1158" mass="132149">MRAYVNSRQYIEGLDFEVELTKNPISTNWSLIPQEYENVVAFDFLDVSHPSKINYPDAPRLLEVLSDVCKQKNDFSNAEMVNILSAASPGEIAAVTSAAESVCNGAGELDPKKLLYDSLVHCRLGKCLAQAHVLQRKNGYDDLPELLMNRGLFYNDNDAENNREVLKHFYEFAKNNLSRDLTKLVLGTLINDVCQVDSNCRSRSIVKQAVDLLESLISQNCQEREDLVLLKALGNGGVFNDMKIISERCAVLGDEETISTAIDAMRKTPCTDERFDFLTGIMEENINPAEIRQMALLTLWKCPSTELRDYLLQAKIDEESSDMLNLMKTLNVKHDNLMGMNTSDWSALLSGNSMVFKHDYIQFEKLNNPGSIIPRRLNIDITNFLKFGFGFINGNDIMELKENLDNNNDPSLELRFRAVNLENELIKIFNSNYDFDENTFGQRGGEFEQPQLRLDIRVNDNDVFSIQIEDIKALFIQIAEDYKNTVNLSIFDKMKVVLGYDIGLLKYLKSENFDFQRTFWLPLGLSRSSDAESREHAFFQEIVYESFKHLQNTMTTFKMKTDISLDNDWRFVLNGLIKTEKANLILIENTFLKRLNNFAVTVEEFQVVFGKQGWRLAHKMNSELTGNSLEYSNVDGFSLVLNNSGDVVSLVYSKSNGELEVLLTSENSWTESFKGYIKSVDGELRGSLTDSHGGNYSARLYDQVPTKERSILNMKPTAELENKSDGSRAEIILENRENIVRLFGVMFSKNKVFIDQIDDEHDLSSSILSSSDSSVGVWGSDISAVRPSRSFMNRTLAILDGKYDENETIEEFVELKFTRTVEIGKASGAMSFITDSQFGAQAFFQTGITVEDDKANVSINFELKNIATADFELNSNWRSGKDFTKYFVKISQLDVKSDMINVHFDKGKMSFTQNHVQKSKCPADKGGFISPQKEVEGTFDLRFDINDKTELLDMAFYLNMADDLSKSAAGMRMNVVPSYLRLFATKYQLVSYYQLTPEKLIGHLDGKKEGEHEIDIKGQIIATSDQFMLEALYKWTWYNKISKIGLRTNWKVKDPRNIFISFEPIVDEESYPITLKFIDKSNRRTDYYLELTQDVNYDYMPKRSRLQLKEPVDGHYKALAISESDEQSNSWSADLFGQKKRTGFALKSSQKTTFQYSK</sequence>
<dbReference type="EMBL" id="FN653024">
    <property type="protein sequence ID" value="CBY23904.1"/>
    <property type="molecule type" value="Genomic_DNA"/>
</dbReference>
<dbReference type="Proteomes" id="UP000001307">
    <property type="component" value="Unassembled WGS sequence"/>
</dbReference>
<gene>
    <name evidence="1" type="ORF">GSOID_T00001236001</name>
</gene>
<keyword evidence="2" id="KW-1185">Reference proteome</keyword>
<evidence type="ECO:0000313" key="2">
    <source>
        <dbReference type="Proteomes" id="UP000001307"/>
    </source>
</evidence>
<dbReference type="InParanoid" id="E4X4B5"/>
<protein>
    <recommendedName>
        <fullName evidence="3">Vitellogenin domain-containing protein</fullName>
    </recommendedName>
</protein>
<dbReference type="OrthoDB" id="6484170at2759"/>